<dbReference type="VEuPathDB" id="FungiDB:PITG_21745"/>
<dbReference type="HOGENOM" id="CLU_2228455_0_0_1"/>
<evidence type="ECO:0000313" key="1">
    <source>
        <dbReference type="EMBL" id="EEY64956.1"/>
    </source>
</evidence>
<keyword evidence="2" id="KW-1185">Reference proteome</keyword>
<dbReference type="RefSeq" id="XP_002894842.1">
    <property type="nucleotide sequence ID" value="XM_002894796.1"/>
</dbReference>
<gene>
    <name evidence="1" type="ORF">PITG_21745</name>
</gene>
<dbReference type="EMBL" id="DS028563">
    <property type="protein sequence ID" value="EEY64956.1"/>
    <property type="molecule type" value="Genomic_DNA"/>
</dbReference>
<reference evidence="2" key="1">
    <citation type="journal article" date="2009" name="Nature">
        <title>Genome sequence and analysis of the Irish potato famine pathogen Phytophthora infestans.</title>
        <authorList>
            <consortium name="The Broad Institute Genome Sequencing Platform"/>
            <person name="Haas B.J."/>
            <person name="Kamoun S."/>
            <person name="Zody M.C."/>
            <person name="Jiang R.H."/>
            <person name="Handsaker R.E."/>
            <person name="Cano L.M."/>
            <person name="Grabherr M."/>
            <person name="Kodira C.D."/>
            <person name="Raffaele S."/>
            <person name="Torto-Alalibo T."/>
            <person name="Bozkurt T.O."/>
            <person name="Ah-Fong A.M."/>
            <person name="Alvarado L."/>
            <person name="Anderson V.L."/>
            <person name="Armstrong M.R."/>
            <person name="Avrova A."/>
            <person name="Baxter L."/>
            <person name="Beynon J."/>
            <person name="Boevink P.C."/>
            <person name="Bollmann S.R."/>
            <person name="Bos J.I."/>
            <person name="Bulone V."/>
            <person name="Cai G."/>
            <person name="Cakir C."/>
            <person name="Carrington J.C."/>
            <person name="Chawner M."/>
            <person name="Conti L."/>
            <person name="Costanzo S."/>
            <person name="Ewan R."/>
            <person name="Fahlgren N."/>
            <person name="Fischbach M.A."/>
            <person name="Fugelstad J."/>
            <person name="Gilroy E.M."/>
            <person name="Gnerre S."/>
            <person name="Green P.J."/>
            <person name="Grenville-Briggs L.J."/>
            <person name="Griffith J."/>
            <person name="Grunwald N.J."/>
            <person name="Horn K."/>
            <person name="Horner N.R."/>
            <person name="Hu C.H."/>
            <person name="Huitema E."/>
            <person name="Jeong D.H."/>
            <person name="Jones A.M."/>
            <person name="Jones J.D."/>
            <person name="Jones R.W."/>
            <person name="Karlsson E.K."/>
            <person name="Kunjeti S.G."/>
            <person name="Lamour K."/>
            <person name="Liu Z."/>
            <person name="Ma L."/>
            <person name="Maclean D."/>
            <person name="Chibucos M.C."/>
            <person name="McDonald H."/>
            <person name="McWalters J."/>
            <person name="Meijer H.J."/>
            <person name="Morgan W."/>
            <person name="Morris P.F."/>
            <person name="Munro C.A."/>
            <person name="O'Neill K."/>
            <person name="Ospina-Giraldo M."/>
            <person name="Pinzon A."/>
            <person name="Pritchard L."/>
            <person name="Ramsahoye B."/>
            <person name="Ren Q."/>
            <person name="Restrepo S."/>
            <person name="Roy S."/>
            <person name="Sadanandom A."/>
            <person name="Savidor A."/>
            <person name="Schornack S."/>
            <person name="Schwartz D.C."/>
            <person name="Schumann U.D."/>
            <person name="Schwessinger B."/>
            <person name="Seyer L."/>
            <person name="Sharpe T."/>
            <person name="Silvar C."/>
            <person name="Song J."/>
            <person name="Studholme D.J."/>
            <person name="Sykes S."/>
            <person name="Thines M."/>
            <person name="van de Vondervoort P.J."/>
            <person name="Phuntumart V."/>
            <person name="Wawra S."/>
            <person name="Weide R."/>
            <person name="Win J."/>
            <person name="Young C."/>
            <person name="Zhou S."/>
            <person name="Fry W."/>
            <person name="Meyers B.C."/>
            <person name="van West P."/>
            <person name="Ristaino J."/>
            <person name="Govers F."/>
            <person name="Birch P.R."/>
            <person name="Whisson S.C."/>
            <person name="Judelson H.S."/>
            <person name="Nusbaum C."/>
        </authorList>
    </citation>
    <scope>NUCLEOTIDE SEQUENCE [LARGE SCALE GENOMIC DNA]</scope>
    <source>
        <strain evidence="2">T30-4</strain>
    </source>
</reference>
<dbReference type="KEGG" id="pif:PITG_21745"/>
<dbReference type="InParanoid" id="D0P4D2"/>
<accession>D0P4D2</accession>
<name>D0P4D2_PHYIT</name>
<dbReference type="GeneID" id="9477848"/>
<organism evidence="1 2">
    <name type="scientific">Phytophthora infestans (strain T30-4)</name>
    <name type="common">Potato late blight agent</name>
    <dbReference type="NCBI Taxonomy" id="403677"/>
    <lineage>
        <taxon>Eukaryota</taxon>
        <taxon>Sar</taxon>
        <taxon>Stramenopiles</taxon>
        <taxon>Oomycota</taxon>
        <taxon>Peronosporomycetes</taxon>
        <taxon>Peronosporales</taxon>
        <taxon>Peronosporaceae</taxon>
        <taxon>Phytophthora</taxon>
    </lineage>
</organism>
<dbReference type="AlphaFoldDB" id="D0P4D2"/>
<evidence type="ECO:0000313" key="2">
    <source>
        <dbReference type="Proteomes" id="UP000006643"/>
    </source>
</evidence>
<proteinExistence type="predicted"/>
<sequence>MACGSLDSASAQSSGMTVRRLAYAPKRTPRLPLQMSSGCEQLKRIACNSVLDVPAVKLSTFSTTLHTFSPLRRRPWLSSVNETITPTALSFSPLACCTPSNAILAS</sequence>
<protein>
    <submittedName>
        <fullName evidence="1">Uncharacterized protein</fullName>
    </submittedName>
</protein>
<dbReference type="OrthoDB" id="10509607at2759"/>
<dbReference type="Proteomes" id="UP000006643">
    <property type="component" value="Unassembled WGS sequence"/>
</dbReference>